<name>A0A978VAH3_ZIZJJ</name>
<dbReference type="GO" id="GO:0045927">
    <property type="term" value="P:positive regulation of growth"/>
    <property type="evidence" value="ECO:0007669"/>
    <property type="project" value="InterPro"/>
</dbReference>
<feature type="region of interest" description="Disordered" evidence="1">
    <location>
        <begin position="629"/>
        <end position="677"/>
    </location>
</feature>
<evidence type="ECO:0000259" key="2">
    <source>
        <dbReference type="Pfam" id="PF05003"/>
    </source>
</evidence>
<evidence type="ECO:0008006" key="6">
    <source>
        <dbReference type="Google" id="ProtNLM"/>
    </source>
</evidence>
<dbReference type="Pfam" id="PF05003">
    <property type="entry name" value="DUF668"/>
    <property type="match status" value="1"/>
</dbReference>
<evidence type="ECO:0000259" key="3">
    <source>
        <dbReference type="Pfam" id="PF11961"/>
    </source>
</evidence>
<protein>
    <recommendedName>
        <fullName evidence="6">Protein PSK SIMULATOR 1-like</fullName>
    </recommendedName>
</protein>
<gene>
    <name evidence="4" type="ORF">FEM48_Zijuj06G0169300</name>
</gene>
<dbReference type="Pfam" id="PF11961">
    <property type="entry name" value="DUF3475"/>
    <property type="match status" value="1"/>
</dbReference>
<dbReference type="PANTHER" id="PTHR31730:SF32">
    <property type="entry name" value="PROTEIN PSK SIMULATOR 1"/>
    <property type="match status" value="1"/>
</dbReference>
<sequence length="704" mass="78340">MGGICSRTRRSPVDNATVNDSSAGCYPHVNGHSDNGSRALPMKLNNNSTPSSVVDNMDKQLRDPFSFPELNTAPYGLGADDINDGIPHLSRALSHKSRSTKSKQAAVAKFSLSVSEVSSLLGRAGTASLGKAVEVLDTLGSSMTNLNLNSGFTSGLTTKGNKISILAFEVANTIVKGSNLMQSLSKENIKHLKEVVLPSEGVKNLISGNMDELLRIAASDKREELKVFSGEVVRFGNRCKDPQWHNLDRYFEKLGSELTPQNQLKEDAETLMKELMTLVQHTAELYHELHALDRFEQDYRRRQQEEDNSNVTQRVPIGKEADLSKISFDKMGLLENWFVLDLWVSRAYKFDRAVLLRLGYVQGESLAILRAELKSQRKHVKTLKKKSLWSKILEEVMEKLVDIVHFLHLEIHDAFGTADGDKPAKASQSNHEKLGTAGLALHYANIITQIDTLVSRSSSVPQNTRDALYQGLPPSIKSALRSKLQSFQIKEELTVPQIKAEMEKTLQWLVPIAANTTKAHHGFGWVGEWANTGSEVNRKPAGQTDLLRIETLHHADKEKTEAYILELVVWLHHLVNQARAGNGGIRSPVKSPIRSPNQKAIQSSTHKPNCASPTLTIEDQEMLRDVSKRKLTPGISKSQEFDTAKTRLSKHHRLSKSSSHSPTSEARKDPFPIRRPSSVPVINFDIDRIKALDVIDRVDTIRSI</sequence>
<feature type="region of interest" description="Disordered" evidence="1">
    <location>
        <begin position="1"/>
        <end position="45"/>
    </location>
</feature>
<accession>A0A978VAH3</accession>
<dbReference type="InterPro" id="IPR045021">
    <property type="entry name" value="PSI1/2/3"/>
</dbReference>
<organism evidence="4 5">
    <name type="scientific">Ziziphus jujuba var. spinosa</name>
    <dbReference type="NCBI Taxonomy" id="714518"/>
    <lineage>
        <taxon>Eukaryota</taxon>
        <taxon>Viridiplantae</taxon>
        <taxon>Streptophyta</taxon>
        <taxon>Embryophyta</taxon>
        <taxon>Tracheophyta</taxon>
        <taxon>Spermatophyta</taxon>
        <taxon>Magnoliopsida</taxon>
        <taxon>eudicotyledons</taxon>
        <taxon>Gunneridae</taxon>
        <taxon>Pentapetalae</taxon>
        <taxon>rosids</taxon>
        <taxon>fabids</taxon>
        <taxon>Rosales</taxon>
        <taxon>Rhamnaceae</taxon>
        <taxon>Paliureae</taxon>
        <taxon>Ziziphus</taxon>
    </lineage>
</organism>
<dbReference type="InterPro" id="IPR007700">
    <property type="entry name" value="DUF668"/>
</dbReference>
<feature type="compositionally biased region" description="Polar residues" evidence="1">
    <location>
        <begin position="594"/>
        <end position="612"/>
    </location>
</feature>
<dbReference type="EMBL" id="JAEACU010000006">
    <property type="protein sequence ID" value="KAH7524908.1"/>
    <property type="molecule type" value="Genomic_DNA"/>
</dbReference>
<feature type="region of interest" description="Disordered" evidence="1">
    <location>
        <begin position="581"/>
        <end position="612"/>
    </location>
</feature>
<feature type="domain" description="DUF3475" evidence="3">
    <location>
        <begin position="165"/>
        <end position="221"/>
    </location>
</feature>
<dbReference type="InterPro" id="IPR021864">
    <property type="entry name" value="DUF3475"/>
</dbReference>
<evidence type="ECO:0000313" key="5">
    <source>
        <dbReference type="Proteomes" id="UP000813462"/>
    </source>
</evidence>
<reference evidence="4" key="1">
    <citation type="journal article" date="2021" name="Front. Plant Sci.">
        <title>Chromosome-Scale Genome Assembly for Chinese Sour Jujube and Insights Into Its Genome Evolution and Domestication Signature.</title>
        <authorList>
            <person name="Shen L.-Y."/>
            <person name="Luo H."/>
            <person name="Wang X.-L."/>
            <person name="Wang X.-M."/>
            <person name="Qiu X.-J."/>
            <person name="Liu H."/>
            <person name="Zhou S.-S."/>
            <person name="Jia K.-H."/>
            <person name="Nie S."/>
            <person name="Bao Y.-T."/>
            <person name="Zhang R.-G."/>
            <person name="Yun Q.-Z."/>
            <person name="Chai Y.-H."/>
            <person name="Lu J.-Y."/>
            <person name="Li Y."/>
            <person name="Zhao S.-W."/>
            <person name="Mao J.-F."/>
            <person name="Jia S.-G."/>
            <person name="Mao Y.-M."/>
        </authorList>
    </citation>
    <scope>NUCLEOTIDE SEQUENCE</scope>
    <source>
        <strain evidence="4">AT0</strain>
        <tissue evidence="4">Leaf</tissue>
    </source>
</reference>
<evidence type="ECO:0000256" key="1">
    <source>
        <dbReference type="SAM" id="MobiDB-lite"/>
    </source>
</evidence>
<dbReference type="PANTHER" id="PTHR31730">
    <property type="entry name" value="OS01G0873900 PROTEIN"/>
    <property type="match status" value="1"/>
</dbReference>
<feature type="domain" description="DUF668" evidence="2">
    <location>
        <begin position="434"/>
        <end position="518"/>
    </location>
</feature>
<comment type="caution">
    <text evidence="4">The sequence shown here is derived from an EMBL/GenBank/DDBJ whole genome shotgun (WGS) entry which is preliminary data.</text>
</comment>
<dbReference type="AlphaFoldDB" id="A0A978VAH3"/>
<dbReference type="Proteomes" id="UP000813462">
    <property type="component" value="Unassembled WGS sequence"/>
</dbReference>
<evidence type="ECO:0000313" key="4">
    <source>
        <dbReference type="EMBL" id="KAH7524908.1"/>
    </source>
</evidence>
<proteinExistence type="predicted"/>